<feature type="compositionally biased region" description="Low complexity" evidence="1">
    <location>
        <begin position="1"/>
        <end position="25"/>
    </location>
</feature>
<evidence type="ECO:0000313" key="3">
    <source>
        <dbReference type="Proteomes" id="UP000319210"/>
    </source>
</evidence>
<keyword evidence="3" id="KW-1185">Reference proteome</keyword>
<organism evidence="2 3">
    <name type="scientific">Streptomyces cacaoi</name>
    <dbReference type="NCBI Taxonomy" id="1898"/>
    <lineage>
        <taxon>Bacteria</taxon>
        <taxon>Bacillati</taxon>
        <taxon>Actinomycetota</taxon>
        <taxon>Actinomycetes</taxon>
        <taxon>Kitasatosporales</taxon>
        <taxon>Streptomycetaceae</taxon>
        <taxon>Streptomyces</taxon>
    </lineage>
</organism>
<reference evidence="2 3" key="1">
    <citation type="submission" date="2019-06" db="EMBL/GenBank/DDBJ databases">
        <title>Whole genome shotgun sequence of Streptomyces cacaoi subsp. cacaoi NBRC 12748.</title>
        <authorList>
            <person name="Hosoyama A."/>
            <person name="Uohara A."/>
            <person name="Ohji S."/>
            <person name="Ichikawa N."/>
        </authorList>
    </citation>
    <scope>NUCLEOTIDE SEQUENCE [LARGE SCALE GENOMIC DNA]</scope>
    <source>
        <strain evidence="2 3">NBRC 12748</strain>
    </source>
</reference>
<sequence>MTTKARTPTVSSTTRVTVGRNVTGRAGSRDAEGVEGVEDMGGVEGMGFAEVGVGSSGPLLCTALTAGRRGCRW</sequence>
<feature type="region of interest" description="Disordered" evidence="1">
    <location>
        <begin position="1"/>
        <end position="34"/>
    </location>
</feature>
<comment type="caution">
    <text evidence="2">The sequence shown here is derived from an EMBL/GenBank/DDBJ whole genome shotgun (WGS) entry which is preliminary data.</text>
</comment>
<evidence type="ECO:0000256" key="1">
    <source>
        <dbReference type="SAM" id="MobiDB-lite"/>
    </source>
</evidence>
<proteinExistence type="predicted"/>
<name>A0A4Y3R005_STRCI</name>
<dbReference type="EMBL" id="BJMM01000015">
    <property type="protein sequence ID" value="GEB50782.1"/>
    <property type="molecule type" value="Genomic_DNA"/>
</dbReference>
<dbReference type="Proteomes" id="UP000319210">
    <property type="component" value="Unassembled WGS sequence"/>
</dbReference>
<accession>A0A4Y3R005</accession>
<gene>
    <name evidence="2" type="ORF">SCA03_33330</name>
</gene>
<protein>
    <submittedName>
        <fullName evidence="2">Uncharacterized protein</fullName>
    </submittedName>
</protein>
<evidence type="ECO:0000313" key="2">
    <source>
        <dbReference type="EMBL" id="GEB50782.1"/>
    </source>
</evidence>
<dbReference type="AlphaFoldDB" id="A0A4Y3R005"/>